<dbReference type="Pfam" id="PF13619">
    <property type="entry name" value="KTSC"/>
    <property type="match status" value="1"/>
</dbReference>
<reference evidence="2 3" key="1">
    <citation type="submission" date="2019-07" db="EMBL/GenBank/DDBJ databases">
        <title>Whole genome shotgun sequence of Marinococcus halophilus NBRC 102359.</title>
        <authorList>
            <person name="Hosoyama A."/>
            <person name="Uohara A."/>
            <person name="Ohji S."/>
            <person name="Ichikawa N."/>
        </authorList>
    </citation>
    <scope>NUCLEOTIDE SEQUENCE [LARGE SCALE GENOMIC DNA]</scope>
    <source>
        <strain evidence="2 3">NBRC 102359</strain>
    </source>
</reference>
<evidence type="ECO:0000313" key="2">
    <source>
        <dbReference type="EMBL" id="GEK57663.1"/>
    </source>
</evidence>
<comment type="caution">
    <text evidence="2">The sequence shown here is derived from an EMBL/GenBank/DDBJ whole genome shotgun (WGS) entry which is preliminary data.</text>
</comment>
<sequence>MDMYRIQSSHLAQAGYDPFSELLRVEFTDGNVYDYRGVPEHIFRGLMASDSAGEYHYRRIRDVYPYTKVG</sequence>
<dbReference type="Proteomes" id="UP000321051">
    <property type="component" value="Unassembled WGS sequence"/>
</dbReference>
<evidence type="ECO:0000313" key="3">
    <source>
        <dbReference type="Proteomes" id="UP000321051"/>
    </source>
</evidence>
<dbReference type="EMBL" id="BJUN01000002">
    <property type="protein sequence ID" value="GEK57663.1"/>
    <property type="molecule type" value="Genomic_DNA"/>
</dbReference>
<evidence type="ECO:0000259" key="1">
    <source>
        <dbReference type="Pfam" id="PF13619"/>
    </source>
</evidence>
<dbReference type="OrthoDB" id="8450910at2"/>
<organism evidence="2 3">
    <name type="scientific">Marinococcus halophilus</name>
    <dbReference type="NCBI Taxonomy" id="1371"/>
    <lineage>
        <taxon>Bacteria</taxon>
        <taxon>Bacillati</taxon>
        <taxon>Bacillota</taxon>
        <taxon>Bacilli</taxon>
        <taxon>Bacillales</taxon>
        <taxon>Bacillaceae</taxon>
        <taxon>Marinococcus</taxon>
    </lineage>
</organism>
<accession>A0A510Y392</accession>
<proteinExistence type="predicted"/>
<dbReference type="AlphaFoldDB" id="A0A510Y392"/>
<protein>
    <recommendedName>
        <fullName evidence="1">KTSC domain-containing protein</fullName>
    </recommendedName>
</protein>
<name>A0A510Y392_MARHA</name>
<dbReference type="RefSeq" id="WP_079474848.1">
    <property type="nucleotide sequence ID" value="NZ_BJUN01000002.1"/>
</dbReference>
<feature type="domain" description="KTSC" evidence="1">
    <location>
        <begin position="7"/>
        <end position="64"/>
    </location>
</feature>
<gene>
    <name evidence="2" type="ORF">MHA01_05680</name>
</gene>
<dbReference type="InterPro" id="IPR025309">
    <property type="entry name" value="KTSC_dom"/>
</dbReference>
<keyword evidence="3" id="KW-1185">Reference proteome</keyword>